<reference evidence="3 4" key="1">
    <citation type="submission" date="2018-12" db="EMBL/GenBank/DDBJ databases">
        <title>The complete genome of the methanogenic archaea of the candidate phylum Verstraetearchaeota, obtained from the metagenome of underground thermal water.</title>
        <authorList>
            <person name="Kadnikov V.V."/>
            <person name="Mardanov A.V."/>
            <person name="Beletsky A.V."/>
            <person name="Karnachuk O.V."/>
            <person name="Ravin N.V."/>
        </authorList>
    </citation>
    <scope>NUCLEOTIDE SEQUENCE [LARGE SCALE GENOMIC DNA]</scope>
    <source>
        <strain evidence="3">Ch88</strain>
    </source>
</reference>
<sequence>MAKLKLDDVPTWSEVGEFLDRIRALYRKKEISLRDFVLMSLYPTTGMKTSELLSIRKGDIDFQQGVVRVGQEGDKREVLIMPSILPYLKDHAKDKKAEERIFGLTRRQALNINHKYTEMILGRRIRVASWRHAFAIRLLETVRDPSICRKILGQRSSKGVSAYQQILQRSLKEELIKSIGG</sequence>
<dbReference type="InterPro" id="IPR011010">
    <property type="entry name" value="DNA_brk_join_enz"/>
</dbReference>
<comment type="caution">
    <text evidence="3">The sequence shown here is derived from an EMBL/GenBank/DDBJ whole genome shotgun (WGS) entry which is preliminary data.</text>
</comment>
<dbReference type="GO" id="GO:0015074">
    <property type="term" value="P:DNA integration"/>
    <property type="evidence" value="ECO:0007669"/>
    <property type="project" value="InterPro"/>
</dbReference>
<dbReference type="PROSITE" id="PS51898">
    <property type="entry name" value="TYR_RECOMBINASE"/>
    <property type="match status" value="1"/>
</dbReference>
<evidence type="ECO:0000313" key="3">
    <source>
        <dbReference type="EMBL" id="RWX74284.1"/>
    </source>
</evidence>
<dbReference type="InterPro" id="IPR013762">
    <property type="entry name" value="Integrase-like_cat_sf"/>
</dbReference>
<dbReference type="Pfam" id="PF00589">
    <property type="entry name" value="Phage_integrase"/>
    <property type="match status" value="1"/>
</dbReference>
<evidence type="ECO:0000259" key="2">
    <source>
        <dbReference type="PROSITE" id="PS51898"/>
    </source>
</evidence>
<dbReference type="InterPro" id="IPR002104">
    <property type="entry name" value="Integrase_catalytic"/>
</dbReference>
<name>A0A3S3S8Z9_METS7</name>
<proteinExistence type="predicted"/>
<evidence type="ECO:0000313" key="4">
    <source>
        <dbReference type="Proteomes" id="UP000288215"/>
    </source>
</evidence>
<dbReference type="AlphaFoldDB" id="A0A3S3S8Z9"/>
<dbReference type="Proteomes" id="UP000288215">
    <property type="component" value="Unassembled WGS sequence"/>
</dbReference>
<keyword evidence="1" id="KW-0233">DNA recombination</keyword>
<gene>
    <name evidence="3" type="ORF">Metus_0309</name>
</gene>
<dbReference type="EMBL" id="RXGA01000001">
    <property type="protein sequence ID" value="RWX74284.1"/>
    <property type="molecule type" value="Genomic_DNA"/>
</dbReference>
<dbReference type="GO" id="GO:0003677">
    <property type="term" value="F:DNA binding"/>
    <property type="evidence" value="ECO:0007669"/>
    <property type="project" value="InterPro"/>
</dbReference>
<dbReference type="SUPFAM" id="SSF56349">
    <property type="entry name" value="DNA breaking-rejoining enzymes"/>
    <property type="match status" value="1"/>
</dbReference>
<protein>
    <recommendedName>
        <fullName evidence="2">Tyr recombinase domain-containing protein</fullName>
    </recommendedName>
</protein>
<dbReference type="GO" id="GO:0006310">
    <property type="term" value="P:DNA recombination"/>
    <property type="evidence" value="ECO:0007669"/>
    <property type="project" value="UniProtKB-KW"/>
</dbReference>
<dbReference type="Gene3D" id="1.10.443.10">
    <property type="entry name" value="Intergrase catalytic core"/>
    <property type="match status" value="1"/>
</dbReference>
<evidence type="ECO:0000256" key="1">
    <source>
        <dbReference type="ARBA" id="ARBA00023172"/>
    </source>
</evidence>
<organism evidence="3 4">
    <name type="scientific">Methanosuratincola subterraneus</name>
    <dbReference type="NCBI Taxonomy" id="2593994"/>
    <lineage>
        <taxon>Archaea</taxon>
        <taxon>Thermoproteota</taxon>
        <taxon>Methanosuratincolia</taxon>
        <taxon>Candidatus Methanomethylicales</taxon>
        <taxon>Candidatus Methanomethylicaceae</taxon>
        <taxon>Candidatus Methanosuratincola (ex Vanwonterghem et al. 2016)</taxon>
    </lineage>
</organism>
<feature type="domain" description="Tyr recombinase" evidence="2">
    <location>
        <begin position="5"/>
        <end position="176"/>
    </location>
</feature>
<accession>A0A3S3S8Z9</accession>